<evidence type="ECO:0000313" key="2">
    <source>
        <dbReference type="EMBL" id="OIT29870.1"/>
    </source>
</evidence>
<keyword evidence="1" id="KW-0472">Membrane</keyword>
<feature type="transmembrane region" description="Helical" evidence="1">
    <location>
        <begin position="12"/>
        <end position="33"/>
    </location>
</feature>
<proteinExistence type="predicted"/>
<organism evidence="2 3">
    <name type="scientific">Nicotiana attenuata</name>
    <name type="common">Coyote tobacco</name>
    <dbReference type="NCBI Taxonomy" id="49451"/>
    <lineage>
        <taxon>Eukaryota</taxon>
        <taxon>Viridiplantae</taxon>
        <taxon>Streptophyta</taxon>
        <taxon>Embryophyta</taxon>
        <taxon>Tracheophyta</taxon>
        <taxon>Spermatophyta</taxon>
        <taxon>Magnoliopsida</taxon>
        <taxon>eudicotyledons</taxon>
        <taxon>Gunneridae</taxon>
        <taxon>Pentapetalae</taxon>
        <taxon>asterids</taxon>
        <taxon>lamiids</taxon>
        <taxon>Solanales</taxon>
        <taxon>Solanaceae</taxon>
        <taxon>Nicotianoideae</taxon>
        <taxon>Nicotianeae</taxon>
        <taxon>Nicotiana</taxon>
    </lineage>
</organism>
<keyword evidence="1" id="KW-1133">Transmembrane helix</keyword>
<dbReference type="AlphaFoldDB" id="A0A314KKT8"/>
<gene>
    <name evidence="2" type="ORF">A4A49_49667</name>
</gene>
<reference evidence="2" key="1">
    <citation type="submission" date="2016-11" db="EMBL/GenBank/DDBJ databases">
        <title>The genome of Nicotiana attenuata.</title>
        <authorList>
            <person name="Xu S."/>
            <person name="Brockmoeller T."/>
            <person name="Gaquerel E."/>
            <person name="Navarro A."/>
            <person name="Kuhl H."/>
            <person name="Gase K."/>
            <person name="Ling Z."/>
            <person name="Zhou W."/>
            <person name="Kreitzer C."/>
            <person name="Stanke M."/>
            <person name="Tang H."/>
            <person name="Lyons E."/>
            <person name="Pandey P."/>
            <person name="Pandey S.P."/>
            <person name="Timmermann B."/>
            <person name="Baldwin I.T."/>
        </authorList>
    </citation>
    <scope>NUCLEOTIDE SEQUENCE [LARGE SCALE GENOMIC DNA]</scope>
    <source>
        <strain evidence="2">UT</strain>
    </source>
</reference>
<sequence>MIVIYYFYQTANAAYCSLSVMCLSFSLLVRLGLSPKILELHATIDKSECECRGTSHQSKGAGTRVRSGRGAIVDLQSRASSRSLFKP</sequence>
<dbReference type="Proteomes" id="UP000187609">
    <property type="component" value="Unassembled WGS sequence"/>
</dbReference>
<comment type="caution">
    <text evidence="2">The sequence shown here is derived from an EMBL/GenBank/DDBJ whole genome shotgun (WGS) entry which is preliminary data.</text>
</comment>
<evidence type="ECO:0000313" key="3">
    <source>
        <dbReference type="Proteomes" id="UP000187609"/>
    </source>
</evidence>
<dbReference type="EMBL" id="MJEQ01001662">
    <property type="protein sequence ID" value="OIT29870.1"/>
    <property type="molecule type" value="Genomic_DNA"/>
</dbReference>
<evidence type="ECO:0000256" key="1">
    <source>
        <dbReference type="SAM" id="Phobius"/>
    </source>
</evidence>
<dbReference type="Gramene" id="OIT29870">
    <property type="protein sequence ID" value="OIT29870"/>
    <property type="gene ID" value="A4A49_49667"/>
</dbReference>
<keyword evidence="1" id="KW-0812">Transmembrane</keyword>
<name>A0A314KKT8_NICAT</name>
<protein>
    <submittedName>
        <fullName evidence="2">Uncharacterized protein</fullName>
    </submittedName>
</protein>
<accession>A0A314KKT8</accession>
<keyword evidence="3" id="KW-1185">Reference proteome</keyword>